<dbReference type="InterPro" id="IPR050951">
    <property type="entry name" value="Retrovirus_Pol_polyprotein"/>
</dbReference>
<dbReference type="PANTHER" id="PTHR37984">
    <property type="entry name" value="PROTEIN CBG26694"/>
    <property type="match status" value="1"/>
</dbReference>
<name>A0A151X2Z6_9HYME</name>
<evidence type="ECO:0000313" key="2">
    <source>
        <dbReference type="EMBL" id="KYQ54807.1"/>
    </source>
</evidence>
<feature type="domain" description="Integrase catalytic" evidence="1">
    <location>
        <begin position="133"/>
        <end position="279"/>
    </location>
</feature>
<keyword evidence="3" id="KW-1185">Reference proteome</keyword>
<evidence type="ECO:0000259" key="1">
    <source>
        <dbReference type="PROSITE" id="PS50994"/>
    </source>
</evidence>
<dbReference type="GO" id="GO:0003676">
    <property type="term" value="F:nucleic acid binding"/>
    <property type="evidence" value="ECO:0007669"/>
    <property type="project" value="InterPro"/>
</dbReference>
<dbReference type="GO" id="GO:0042575">
    <property type="term" value="C:DNA polymerase complex"/>
    <property type="evidence" value="ECO:0007669"/>
    <property type="project" value="UniProtKB-ARBA"/>
</dbReference>
<protein>
    <submittedName>
        <fullName evidence="2">Uncharacterized protein K02A2.6</fullName>
    </submittedName>
</protein>
<dbReference type="AlphaFoldDB" id="A0A151X2Z6"/>
<dbReference type="Gene3D" id="3.10.10.10">
    <property type="entry name" value="HIV Type 1 Reverse Transcriptase, subunit A, domain 1"/>
    <property type="match status" value="1"/>
</dbReference>
<gene>
    <name evidence="2" type="ORF">ALC60_06314</name>
</gene>
<organism evidence="2 3">
    <name type="scientific">Mycetomoellerius zeteki</name>
    <dbReference type="NCBI Taxonomy" id="64791"/>
    <lineage>
        <taxon>Eukaryota</taxon>
        <taxon>Metazoa</taxon>
        <taxon>Ecdysozoa</taxon>
        <taxon>Arthropoda</taxon>
        <taxon>Hexapoda</taxon>
        <taxon>Insecta</taxon>
        <taxon>Pterygota</taxon>
        <taxon>Neoptera</taxon>
        <taxon>Endopterygota</taxon>
        <taxon>Hymenoptera</taxon>
        <taxon>Apocrita</taxon>
        <taxon>Aculeata</taxon>
        <taxon>Formicoidea</taxon>
        <taxon>Formicidae</taxon>
        <taxon>Myrmicinae</taxon>
        <taxon>Mycetomoellerius</taxon>
    </lineage>
</organism>
<dbReference type="PANTHER" id="PTHR37984:SF5">
    <property type="entry name" value="PROTEIN NYNRIN-LIKE"/>
    <property type="match status" value="1"/>
</dbReference>
<evidence type="ECO:0000313" key="3">
    <source>
        <dbReference type="Proteomes" id="UP000075809"/>
    </source>
</evidence>
<dbReference type="EMBL" id="KQ982565">
    <property type="protein sequence ID" value="KYQ54807.1"/>
    <property type="molecule type" value="Genomic_DNA"/>
</dbReference>
<dbReference type="InterPro" id="IPR036397">
    <property type="entry name" value="RNaseH_sf"/>
</dbReference>
<dbReference type="InterPro" id="IPR012337">
    <property type="entry name" value="RNaseH-like_sf"/>
</dbReference>
<dbReference type="STRING" id="64791.A0A151X2Z6"/>
<dbReference type="Gene3D" id="3.30.420.10">
    <property type="entry name" value="Ribonuclease H-like superfamily/Ribonuclease H"/>
    <property type="match status" value="1"/>
</dbReference>
<dbReference type="GO" id="GO:0015074">
    <property type="term" value="P:DNA integration"/>
    <property type="evidence" value="ECO:0007669"/>
    <property type="project" value="InterPro"/>
</dbReference>
<dbReference type="InterPro" id="IPR001584">
    <property type="entry name" value="Integrase_cat-core"/>
</dbReference>
<reference evidence="2 3" key="1">
    <citation type="submission" date="2015-09" db="EMBL/GenBank/DDBJ databases">
        <title>Trachymyrmex zeteki WGS genome.</title>
        <authorList>
            <person name="Nygaard S."/>
            <person name="Hu H."/>
            <person name="Boomsma J."/>
            <person name="Zhang G."/>
        </authorList>
    </citation>
    <scope>NUCLEOTIDE SEQUENCE [LARGE SCALE GENOMIC DNA]</scope>
    <source>
        <strain evidence="2">Tzet28-1</strain>
        <tissue evidence="2">Whole body</tissue>
    </source>
</reference>
<dbReference type="InterPro" id="IPR043502">
    <property type="entry name" value="DNA/RNA_pol_sf"/>
</dbReference>
<dbReference type="GO" id="GO:0071897">
    <property type="term" value="P:DNA biosynthetic process"/>
    <property type="evidence" value="ECO:0007669"/>
    <property type="project" value="UniProtKB-ARBA"/>
</dbReference>
<dbReference type="SUPFAM" id="SSF56672">
    <property type="entry name" value="DNA/RNA polymerases"/>
    <property type="match status" value="1"/>
</dbReference>
<sequence>MRYLQHHLVSQEQEKQLKQLLDRFQDVFSDVAGKLTGPPVKLHLKPGTTPVFTRAREIPYALRDAYAKEIESKITAGFYKKVEYSEWASTTHVVTRKNGRLRIIGNYKPTLNPRIIIDEHPIPRAKQIFNEMKGAKPWRERWKETTSVEFLGHKIDAQGIHKSDKHIEAIRDAPKPSTREDLQLFLGKATYYTSSTTTSATISLLDELFTSYGVPSIVVSDNGTQFTSAEFQSFLRMSGVKYYKLTAPYHPSTNGQAERSVQTIKDVPREFRGALCKRT</sequence>
<accession>A0A151X2Z6</accession>
<dbReference type="PROSITE" id="PS50994">
    <property type="entry name" value="INTEGRASE"/>
    <property type="match status" value="1"/>
</dbReference>
<dbReference type="Proteomes" id="UP000075809">
    <property type="component" value="Unassembled WGS sequence"/>
</dbReference>
<dbReference type="SUPFAM" id="SSF53098">
    <property type="entry name" value="Ribonuclease H-like"/>
    <property type="match status" value="1"/>
</dbReference>
<proteinExistence type="predicted"/>